<reference evidence="2 3" key="1">
    <citation type="submission" date="2018-04" db="EMBL/GenBank/DDBJ databases">
        <authorList>
            <person name="Zhang X."/>
            <person name="Yuan J."/>
            <person name="Li F."/>
            <person name="Xiang J."/>
        </authorList>
    </citation>
    <scope>NUCLEOTIDE SEQUENCE [LARGE SCALE GENOMIC DNA]</scope>
    <source>
        <tissue evidence="2">Muscle</tissue>
    </source>
</reference>
<reference evidence="2 3" key="2">
    <citation type="submission" date="2019-01" db="EMBL/GenBank/DDBJ databases">
        <title>The decoding of complex shrimp genome reveals the adaptation for benthos swimmer, frequently molting mechanism and breeding impact on genome.</title>
        <authorList>
            <person name="Sun Y."/>
            <person name="Gao Y."/>
            <person name="Yu Y."/>
        </authorList>
    </citation>
    <scope>NUCLEOTIDE SEQUENCE [LARGE SCALE GENOMIC DNA]</scope>
    <source>
        <tissue evidence="2">Muscle</tissue>
    </source>
</reference>
<sequence length="436" mass="46383">MFSPPNPALLQNPPPPPPAPLSSPTLPNDLDTKIPTPRILKTHQHSKGAVIALLRRPRHKHTPCPPARPQCPRTDSLCPRRPPVPRPRPCVATAARPAPHAARSLAHTAHAFVPTPPTLVPTPPAPVPTPPVSLPTPPTPVPTAARIPAHTAHIVAHRPPLYPRRPPLCHATPFPCHHRPPLCPRRPASVPTPPVPLPTRPPCAHPPPLYPRRPPCTHAAHPCAHAAPHTRPWRPAAAKVTGAAASSPPRRECHNKQRSHLVAPRSAAPCPSAAPSAIPPALPSPAAICDAIPPPIFFSCLLSQAVIIAHSSRSHGVEAEPQNPAHPQAQNVPVTSAWACSSGSLAASYFPANKYPDRRHKVACARPATTSIGKKTAEWGTRGDATLVTTLVTPLPLSSPLPRTKCHHHPPTPSNLQYARLASPPRPTSTLQTLRT</sequence>
<comment type="caution">
    <text evidence="2">The sequence shown here is derived from an EMBL/GenBank/DDBJ whole genome shotgun (WGS) entry which is preliminary data.</text>
</comment>
<accession>A0A423T4F5</accession>
<feature type="region of interest" description="Disordered" evidence="1">
    <location>
        <begin position="1"/>
        <end position="83"/>
    </location>
</feature>
<organism evidence="2 3">
    <name type="scientific">Penaeus vannamei</name>
    <name type="common">Whiteleg shrimp</name>
    <name type="synonym">Litopenaeus vannamei</name>
    <dbReference type="NCBI Taxonomy" id="6689"/>
    <lineage>
        <taxon>Eukaryota</taxon>
        <taxon>Metazoa</taxon>
        <taxon>Ecdysozoa</taxon>
        <taxon>Arthropoda</taxon>
        <taxon>Crustacea</taxon>
        <taxon>Multicrustacea</taxon>
        <taxon>Malacostraca</taxon>
        <taxon>Eumalacostraca</taxon>
        <taxon>Eucarida</taxon>
        <taxon>Decapoda</taxon>
        <taxon>Dendrobranchiata</taxon>
        <taxon>Penaeoidea</taxon>
        <taxon>Penaeidae</taxon>
        <taxon>Penaeus</taxon>
    </lineage>
</organism>
<evidence type="ECO:0000313" key="3">
    <source>
        <dbReference type="Proteomes" id="UP000283509"/>
    </source>
</evidence>
<dbReference type="EMBL" id="QCYY01002302">
    <property type="protein sequence ID" value="ROT71380.1"/>
    <property type="molecule type" value="Genomic_DNA"/>
</dbReference>
<feature type="region of interest" description="Disordered" evidence="1">
    <location>
        <begin position="400"/>
        <end position="436"/>
    </location>
</feature>
<name>A0A423T4F5_PENVA</name>
<gene>
    <name evidence="2" type="ORF">C7M84_010306</name>
</gene>
<keyword evidence="3" id="KW-1185">Reference proteome</keyword>
<dbReference type="PRINTS" id="PR01217">
    <property type="entry name" value="PRICHEXTENSN"/>
</dbReference>
<protein>
    <submittedName>
        <fullName evidence="2">Uncharacterized protein</fullName>
    </submittedName>
</protein>
<dbReference type="AlphaFoldDB" id="A0A423T4F5"/>
<proteinExistence type="predicted"/>
<dbReference type="Proteomes" id="UP000283509">
    <property type="component" value="Unassembled WGS sequence"/>
</dbReference>
<evidence type="ECO:0000313" key="2">
    <source>
        <dbReference type="EMBL" id="ROT71380.1"/>
    </source>
</evidence>
<feature type="compositionally biased region" description="Pro residues" evidence="1">
    <location>
        <begin position="1"/>
        <end position="21"/>
    </location>
</feature>
<evidence type="ECO:0000256" key="1">
    <source>
        <dbReference type="SAM" id="MobiDB-lite"/>
    </source>
</evidence>